<sequence length="87" mass="9991">MFASAKTFPVLTSAICVHFNPINQKSSFQVWRHRNTRPGVISKGLWCLNASREHFLILFFFVSNTLLPVLNKLITDNAFLLKNKRNA</sequence>
<reference evidence="2" key="1">
    <citation type="submission" date="2022-11" db="UniProtKB">
        <authorList>
            <consortium name="WormBaseParasite"/>
        </authorList>
    </citation>
    <scope>IDENTIFICATION</scope>
</reference>
<keyword evidence="1" id="KW-1185">Reference proteome</keyword>
<protein>
    <submittedName>
        <fullName evidence="2">Uncharacterized protein</fullName>
    </submittedName>
</protein>
<name>A0A915AQQ9_PARUN</name>
<accession>A0A915AQQ9</accession>
<dbReference type="AlphaFoldDB" id="A0A915AQQ9"/>
<dbReference type="WBParaSite" id="PgR013_g039_t01">
    <property type="protein sequence ID" value="PgR013_g039_t01"/>
    <property type="gene ID" value="PgR013_g039"/>
</dbReference>
<organism evidence="1 2">
    <name type="scientific">Parascaris univalens</name>
    <name type="common">Nematode worm</name>
    <dbReference type="NCBI Taxonomy" id="6257"/>
    <lineage>
        <taxon>Eukaryota</taxon>
        <taxon>Metazoa</taxon>
        <taxon>Ecdysozoa</taxon>
        <taxon>Nematoda</taxon>
        <taxon>Chromadorea</taxon>
        <taxon>Rhabditida</taxon>
        <taxon>Spirurina</taxon>
        <taxon>Ascaridomorpha</taxon>
        <taxon>Ascaridoidea</taxon>
        <taxon>Ascarididae</taxon>
        <taxon>Parascaris</taxon>
    </lineage>
</organism>
<evidence type="ECO:0000313" key="2">
    <source>
        <dbReference type="WBParaSite" id="PgR013_g039_t01"/>
    </source>
</evidence>
<dbReference type="Proteomes" id="UP000887569">
    <property type="component" value="Unplaced"/>
</dbReference>
<proteinExistence type="predicted"/>
<evidence type="ECO:0000313" key="1">
    <source>
        <dbReference type="Proteomes" id="UP000887569"/>
    </source>
</evidence>